<reference evidence="3" key="1">
    <citation type="submission" date="2016-06" db="EMBL/GenBank/DDBJ databases">
        <title>Parallel loss of symbiosis genes in relatives of nitrogen-fixing non-legume Parasponia.</title>
        <authorList>
            <person name="Van Velzen R."/>
            <person name="Holmer R."/>
            <person name="Bu F."/>
            <person name="Rutten L."/>
            <person name="Van Zeijl A."/>
            <person name="Liu W."/>
            <person name="Santuari L."/>
            <person name="Cao Q."/>
            <person name="Sharma T."/>
            <person name="Shen D."/>
            <person name="Roswanjaya Y."/>
            <person name="Wardhani T."/>
            <person name="Kalhor M.S."/>
            <person name="Jansen J."/>
            <person name="Van den Hoogen J."/>
            <person name="Gungor B."/>
            <person name="Hartog M."/>
            <person name="Hontelez J."/>
            <person name="Verver J."/>
            <person name="Yang W.-C."/>
            <person name="Schijlen E."/>
            <person name="Repin R."/>
            <person name="Schilthuizen M."/>
            <person name="Schranz E."/>
            <person name="Heidstra R."/>
            <person name="Miyata K."/>
            <person name="Fedorova E."/>
            <person name="Kohlen W."/>
            <person name="Bisseling T."/>
            <person name="Smit S."/>
            <person name="Geurts R."/>
        </authorList>
    </citation>
    <scope>NUCLEOTIDE SEQUENCE [LARGE SCALE GENOMIC DNA]</scope>
    <source>
        <strain evidence="3">cv. RG33-2</strain>
    </source>
</reference>
<dbReference type="AlphaFoldDB" id="A0A2P5CUW5"/>
<comment type="caution">
    <text evidence="2">The sequence shown here is derived from an EMBL/GenBank/DDBJ whole genome shotgun (WGS) entry which is preliminary data.</text>
</comment>
<dbReference type="PANTHER" id="PTHR31170">
    <property type="entry name" value="BNAC04G53230D PROTEIN"/>
    <property type="match status" value="1"/>
</dbReference>
<organism evidence="2 3">
    <name type="scientific">Trema orientale</name>
    <name type="common">Charcoal tree</name>
    <name type="synonym">Celtis orientalis</name>
    <dbReference type="NCBI Taxonomy" id="63057"/>
    <lineage>
        <taxon>Eukaryota</taxon>
        <taxon>Viridiplantae</taxon>
        <taxon>Streptophyta</taxon>
        <taxon>Embryophyta</taxon>
        <taxon>Tracheophyta</taxon>
        <taxon>Spermatophyta</taxon>
        <taxon>Magnoliopsida</taxon>
        <taxon>eudicotyledons</taxon>
        <taxon>Gunneridae</taxon>
        <taxon>Pentapetalae</taxon>
        <taxon>rosids</taxon>
        <taxon>fabids</taxon>
        <taxon>Rosales</taxon>
        <taxon>Cannabaceae</taxon>
        <taxon>Trema</taxon>
    </lineage>
</organism>
<dbReference type="PANTHER" id="PTHR31170:SF25">
    <property type="entry name" value="BNAA09G04570D PROTEIN"/>
    <property type="match status" value="1"/>
</dbReference>
<feature type="compositionally biased region" description="Basic and acidic residues" evidence="1">
    <location>
        <begin position="31"/>
        <end position="53"/>
    </location>
</feature>
<feature type="region of interest" description="Disordered" evidence="1">
    <location>
        <begin position="1"/>
        <end position="109"/>
    </location>
</feature>
<dbReference type="OrthoDB" id="1842647at2759"/>
<name>A0A2P5CUW5_TREOI</name>
<feature type="region of interest" description="Disordered" evidence="1">
    <location>
        <begin position="217"/>
        <end position="265"/>
    </location>
</feature>
<gene>
    <name evidence="2" type="ORF">TorRG33x02_272440</name>
</gene>
<accession>A0A2P5CUW5</accession>
<feature type="compositionally biased region" description="Basic and acidic residues" evidence="1">
    <location>
        <begin position="99"/>
        <end position="109"/>
    </location>
</feature>
<feature type="compositionally biased region" description="Polar residues" evidence="1">
    <location>
        <begin position="217"/>
        <end position="233"/>
    </location>
</feature>
<dbReference type="InterPro" id="IPR004158">
    <property type="entry name" value="DUF247_pln"/>
</dbReference>
<keyword evidence="3" id="KW-1185">Reference proteome</keyword>
<evidence type="ECO:0000313" key="3">
    <source>
        <dbReference type="Proteomes" id="UP000237000"/>
    </source>
</evidence>
<dbReference type="Proteomes" id="UP000237000">
    <property type="component" value="Unassembled WGS sequence"/>
</dbReference>
<dbReference type="Pfam" id="PF03140">
    <property type="entry name" value="DUF247"/>
    <property type="match status" value="1"/>
</dbReference>
<protein>
    <submittedName>
        <fullName evidence="2">Uncharacterized protein</fullName>
    </submittedName>
</protein>
<dbReference type="InParanoid" id="A0A2P5CUW5"/>
<evidence type="ECO:0000256" key="1">
    <source>
        <dbReference type="SAM" id="MobiDB-lite"/>
    </source>
</evidence>
<sequence>MSTDEKNSRTFEGPSDQSSPDQYDQFEQEEAEHTSIDSETSRAFESPSDRTPDQYEVPSDQAPDQYDPTKNQAKGDMSIVVESSRAFEVPSDQALDQYDQTKNRAGREIRSIGVETLTTFEIPSDQAPDQYDQTENKAGVDMSIGFELSTPFKVPSDQASDQYYDQIEHQAADGDTSIGVEMSRTFEVPSDQNDQIGNRATWDQDMSIDVERLSRNLGGQSDQAPDQNDQSQVGGEPLNDPRPRSPRRHRRPRPPQRPRPPIVELQTSKRWSIVRVPAHVREVDEKAYKPKLLYIGPFHLNEPILKPMESQKLRFVTRLQGKLGRQNLLGDLESHMKNLETETRECYSEDFEHSSDSFVRMLVVDALFIVEFLRLYEKGSQEIYSLTHMSNNPAPFENLALKFFSTLMLLPENFPSEVTNATTQESEPHHLLDLFQRSFISRRVERSSSQNSTRNRGDNLRATDIHELPRRGWVKNAKMLDLAGIRLCARQGGDDLLAIKFRRRVLAIPTLTLDDDTVHLLRNLIAYEQSSTCVKPLVTCLAIFLDSIVETPDDIILLRDKGIIKHDKGSNDEILDLLKSLSREIEFDTKYCYLIKQIEDINKFCDSLGAKFRRSAMFFSKNVTPRLVQSFILTYISLVQTLLYKSRSSALQTVLAPGPTPSG</sequence>
<feature type="compositionally biased region" description="Basic residues" evidence="1">
    <location>
        <begin position="244"/>
        <end position="256"/>
    </location>
</feature>
<dbReference type="STRING" id="63057.A0A2P5CUW5"/>
<proteinExistence type="predicted"/>
<evidence type="ECO:0000313" key="2">
    <source>
        <dbReference type="EMBL" id="PON64828.1"/>
    </source>
</evidence>
<dbReference type="EMBL" id="JXTC01000325">
    <property type="protein sequence ID" value="PON64828.1"/>
    <property type="molecule type" value="Genomic_DNA"/>
</dbReference>